<reference evidence="2" key="1">
    <citation type="journal article" date="2020" name="Nature">
        <title>Giant virus diversity and host interactions through global metagenomics.</title>
        <authorList>
            <person name="Schulz F."/>
            <person name="Roux S."/>
            <person name="Paez-Espino D."/>
            <person name="Jungbluth S."/>
            <person name="Walsh D.A."/>
            <person name="Denef V.J."/>
            <person name="McMahon K.D."/>
            <person name="Konstantinidis K.T."/>
            <person name="Eloe-Fadrosh E.A."/>
            <person name="Kyrpides N.C."/>
            <person name="Woyke T."/>
        </authorList>
    </citation>
    <scope>NUCLEOTIDE SEQUENCE</scope>
    <source>
        <strain evidence="2">GVMAG-M-3300021185-45</strain>
    </source>
</reference>
<accession>A0A6C0CIC7</accession>
<keyword evidence="1" id="KW-1133">Transmembrane helix</keyword>
<dbReference type="EMBL" id="MN739427">
    <property type="protein sequence ID" value="QHT04348.1"/>
    <property type="molecule type" value="Genomic_DNA"/>
</dbReference>
<organism evidence="2">
    <name type="scientific">viral metagenome</name>
    <dbReference type="NCBI Taxonomy" id="1070528"/>
    <lineage>
        <taxon>unclassified sequences</taxon>
        <taxon>metagenomes</taxon>
        <taxon>organismal metagenomes</taxon>
    </lineage>
</organism>
<name>A0A6C0CIC7_9ZZZZ</name>
<evidence type="ECO:0000313" key="2">
    <source>
        <dbReference type="EMBL" id="QHT04348.1"/>
    </source>
</evidence>
<protein>
    <submittedName>
        <fullName evidence="2">Uncharacterized protein</fullName>
    </submittedName>
</protein>
<keyword evidence="1" id="KW-0472">Membrane</keyword>
<evidence type="ECO:0000256" key="1">
    <source>
        <dbReference type="SAM" id="Phobius"/>
    </source>
</evidence>
<keyword evidence="1" id="KW-0812">Transmembrane</keyword>
<dbReference type="AlphaFoldDB" id="A0A6C0CIC7"/>
<feature type="transmembrane region" description="Helical" evidence="1">
    <location>
        <begin position="39"/>
        <end position="57"/>
    </location>
</feature>
<proteinExistence type="predicted"/>
<sequence length="58" mass="7029">MNIFFTLLFSHMIACHSIGFATYILEKPFMMYIRTNDVYYIYILTFLLVSMYCHLFIN</sequence>